<dbReference type="InterPro" id="IPR022692">
    <property type="entry name" value="Gemini_AL1_REP_central"/>
</dbReference>
<comment type="subunit">
    <text evidence="3">Homooligomer. Rep binds to repeated DNA motifs (iterons). Forms the O-complex, which is a Rep-DNA complex involved in the initiation of RCR. Part of the C- and V-complexes which are RepA-Rep-DNA complexes involved in the c-sense and v-sense transcription.</text>
</comment>
<keyword evidence="15" id="KW-0238">DNA-binding</keyword>
<dbReference type="PRINTS" id="PR00227">
    <property type="entry name" value="GEMCOATAL1"/>
</dbReference>
<dbReference type="PRINTS" id="PR00228">
    <property type="entry name" value="GEMCOATCLVL1"/>
</dbReference>
<evidence type="ECO:0000256" key="16">
    <source>
        <dbReference type="PIRSR" id="PIRSR601191-1"/>
    </source>
</evidence>
<accession>A0AAU6S595</accession>
<dbReference type="GO" id="GO:0005198">
    <property type="term" value="F:structural molecule activity"/>
    <property type="evidence" value="ECO:0007669"/>
    <property type="project" value="InterPro"/>
</dbReference>
<reference evidence="19" key="2">
    <citation type="submission" date="2024-02" db="EMBL/GenBank/DDBJ databases">
        <authorList>
            <person name="Buigues J."/>
            <person name="Vinals A."/>
            <person name="Martinez-Recio R."/>
            <person name="S Monros J."/>
            <person name="Sanjuan R."/>
            <person name="Cuevas J.M."/>
        </authorList>
    </citation>
    <scope>NUCLEOTIDE SEQUENCE</scope>
    <source>
        <strain evidence="19">MAVG24</strain>
    </source>
</reference>
<dbReference type="GO" id="GO:0046872">
    <property type="term" value="F:metal ion binding"/>
    <property type="evidence" value="ECO:0007669"/>
    <property type="project" value="UniProtKB-KW"/>
</dbReference>
<evidence type="ECO:0000256" key="8">
    <source>
        <dbReference type="ARBA" id="ARBA00022705"/>
    </source>
</evidence>
<keyword evidence="8" id="KW-0235">DNA replication</keyword>
<dbReference type="InterPro" id="IPR049912">
    <property type="entry name" value="CRESS_DNA_REP"/>
</dbReference>
<dbReference type="Gene3D" id="3.40.50.300">
    <property type="entry name" value="P-loop containing nucleotide triphosphate hydrolases"/>
    <property type="match status" value="1"/>
</dbReference>
<dbReference type="GO" id="GO:0016888">
    <property type="term" value="F:DNA endonuclease activity, producing 5'-phosphomonoesters"/>
    <property type="evidence" value="ECO:0007669"/>
    <property type="project" value="InterPro"/>
</dbReference>
<evidence type="ECO:0000256" key="1">
    <source>
        <dbReference type="ARBA" id="ARBA00004147"/>
    </source>
</evidence>
<evidence type="ECO:0000256" key="2">
    <source>
        <dbReference type="ARBA" id="ARBA00006240"/>
    </source>
</evidence>
<dbReference type="Pfam" id="PF00799">
    <property type="entry name" value="Gemini_AL1"/>
    <property type="match status" value="1"/>
</dbReference>
<keyword evidence="5" id="KW-1048">Host nucleus</keyword>
<evidence type="ECO:0000256" key="12">
    <source>
        <dbReference type="ARBA" id="ARBA00022759"/>
    </source>
</evidence>
<dbReference type="GO" id="GO:0003677">
    <property type="term" value="F:DNA binding"/>
    <property type="evidence" value="ECO:0007669"/>
    <property type="project" value="UniProtKB-KW"/>
</dbReference>
<evidence type="ECO:0000259" key="18">
    <source>
        <dbReference type="PROSITE" id="PS52020"/>
    </source>
</evidence>
<keyword evidence="13" id="KW-0378">Hydrolase</keyword>
<keyword evidence="7" id="KW-0548">Nucleotidyltransferase</keyword>
<evidence type="ECO:0000256" key="13">
    <source>
        <dbReference type="ARBA" id="ARBA00022801"/>
    </source>
</evidence>
<dbReference type="GO" id="GO:0042025">
    <property type="term" value="C:host cell nucleus"/>
    <property type="evidence" value="ECO:0007669"/>
    <property type="project" value="UniProtKB-SubCell"/>
</dbReference>
<dbReference type="SUPFAM" id="SSF55464">
    <property type="entry name" value="Origin of replication-binding domain, RBD-like"/>
    <property type="match status" value="1"/>
</dbReference>
<feature type="binding site" evidence="17">
    <location>
        <position position="94"/>
    </location>
    <ligand>
        <name>a divalent metal cation</name>
        <dbReference type="ChEBI" id="CHEBI:60240"/>
    </ligand>
</feature>
<evidence type="ECO:0000256" key="10">
    <source>
        <dbReference type="ARBA" id="ARBA00022723"/>
    </source>
</evidence>
<evidence type="ECO:0000256" key="17">
    <source>
        <dbReference type="PIRSR" id="PIRSR601191-2"/>
    </source>
</evidence>
<evidence type="ECO:0000256" key="5">
    <source>
        <dbReference type="ARBA" id="ARBA00022562"/>
    </source>
</evidence>
<evidence type="ECO:0000313" key="19">
    <source>
        <dbReference type="EMBL" id="WZK92895.1"/>
    </source>
</evidence>
<proteinExistence type="inferred from homology"/>
<comment type="subcellular location">
    <subcellularLocation>
        <location evidence="1">Host nucleus</location>
    </subcellularLocation>
</comment>
<feature type="binding site" evidence="17">
    <location>
        <position position="51"/>
    </location>
    <ligand>
        <name>a divalent metal cation</name>
        <dbReference type="ChEBI" id="CHEBI:60240"/>
    </ligand>
</feature>
<evidence type="ECO:0000256" key="6">
    <source>
        <dbReference type="ARBA" id="ARBA00022679"/>
    </source>
</evidence>
<keyword evidence="11" id="KW-0547">Nucleotide-binding</keyword>
<keyword evidence="10 17" id="KW-0479">Metal-binding</keyword>
<dbReference type="Gene3D" id="3.40.1310.20">
    <property type="match status" value="1"/>
</dbReference>
<evidence type="ECO:0000256" key="4">
    <source>
        <dbReference type="ARBA" id="ARBA00014531"/>
    </source>
</evidence>
<evidence type="ECO:0000256" key="15">
    <source>
        <dbReference type="ARBA" id="ARBA00023125"/>
    </source>
</evidence>
<dbReference type="InterPro" id="IPR001191">
    <property type="entry name" value="Gemini_AL1_REP"/>
</dbReference>
<name>A0AAU6S595_9VIRU</name>
<evidence type="ECO:0000256" key="3">
    <source>
        <dbReference type="ARBA" id="ARBA00011488"/>
    </source>
</evidence>
<evidence type="ECO:0000256" key="9">
    <source>
        <dbReference type="ARBA" id="ARBA00022722"/>
    </source>
</evidence>
<dbReference type="GO" id="GO:0006260">
    <property type="term" value="P:DNA replication"/>
    <property type="evidence" value="ECO:0007669"/>
    <property type="project" value="UniProtKB-KW"/>
</dbReference>
<comment type="similarity">
    <text evidence="2">Belongs to the geminiviridae Rep protein family.</text>
</comment>
<dbReference type="GO" id="GO:0016779">
    <property type="term" value="F:nucleotidyltransferase activity"/>
    <property type="evidence" value="ECO:0007669"/>
    <property type="project" value="UniProtKB-KW"/>
</dbReference>
<keyword evidence="6" id="KW-0808">Transferase</keyword>
<dbReference type="GO" id="GO:0000166">
    <property type="term" value="F:nucleotide binding"/>
    <property type="evidence" value="ECO:0007669"/>
    <property type="project" value="UniProtKB-KW"/>
</dbReference>
<feature type="binding site" evidence="17">
    <location>
        <position position="41"/>
    </location>
    <ligand>
        <name>a divalent metal cation</name>
        <dbReference type="ChEBI" id="CHEBI:60240"/>
    </ligand>
</feature>
<evidence type="ECO:0000256" key="7">
    <source>
        <dbReference type="ARBA" id="ARBA00022695"/>
    </source>
</evidence>
<sequence length="338" mass="37929">MPFYFSARYVLLTYSQSGTLSEWDVLDHISSLGAECIIGREDHADGGTHLHVFVDFGKKRQSRRSGFFDVGGKHPNIVPSRGRPEGGWDYATKDGDIVAGGLERPGGDRLPPAKNIWRSIVDAESREEFLDLVRELDPKTFVLRHKELLEYADRYFAERIEPYVGPSGVEFELGMVPELAGWGRELVGSDSVEGRAKSLVLYGPSRLGKTLWARSLGSHVYIMGMLSGAVLLRDMPGAEYAVFDDLRGGISMFPSFKEWLGAQSIVTVKKLYRDPVQVKWGKPCIWLANSDPRDQLKADITERTPKGRIDLVYEDIAWLEANCIFVELQEPIFRASTN</sequence>
<evidence type="ECO:0000256" key="11">
    <source>
        <dbReference type="ARBA" id="ARBA00022741"/>
    </source>
</evidence>
<reference evidence="19" key="1">
    <citation type="journal article" date="2024" name="Microbiol. Spectr.">
        <title>Full-genome sequencing of dozens of new DNA viruses found in Spanish bat feces.</title>
        <authorList>
            <person name="Buigues J."/>
            <person name="Vinals A."/>
            <person name="Martinez-Recio R."/>
            <person name="Monros J.S."/>
            <person name="Sanjuan R."/>
            <person name="Cuevas J.M."/>
        </authorList>
    </citation>
    <scope>NUCLEOTIDE SEQUENCE</scope>
    <source>
        <strain evidence="19">MAVG24</strain>
    </source>
</reference>
<organism evidence="19">
    <name type="scientific">Myotis emarginatus feces associated gemycircularvirus 2</name>
    <dbReference type="NCBI Taxonomy" id="3139992"/>
    <lineage>
        <taxon>Viruses</taxon>
        <taxon>Monodnaviria</taxon>
        <taxon>Shotokuvirae</taxon>
        <taxon>Cressdnaviricota</taxon>
        <taxon>Repensiviricetes</taxon>
        <taxon>Geplafuvirales</taxon>
        <taxon>Genomoviridae</taxon>
        <taxon>Gemycircularvirus</taxon>
    </lineage>
</organism>
<keyword evidence="9" id="KW-0540">Nuclease</keyword>
<evidence type="ECO:0000256" key="14">
    <source>
        <dbReference type="ARBA" id="ARBA00023124"/>
    </source>
</evidence>
<dbReference type="InterPro" id="IPR027417">
    <property type="entry name" value="P-loop_NTPase"/>
</dbReference>
<dbReference type="InterPro" id="IPR001301">
    <property type="entry name" value="Gemini_AL1_CLV"/>
</dbReference>
<feature type="binding site" evidence="17">
    <location>
        <position position="49"/>
    </location>
    <ligand>
        <name>a divalent metal cation</name>
        <dbReference type="ChEBI" id="CHEBI:60240"/>
    </ligand>
</feature>
<feature type="domain" description="CRESS-DNA virus Rep endonuclease" evidence="18">
    <location>
        <begin position="4"/>
        <end position="103"/>
    </location>
</feature>
<keyword evidence="14" id="KW-0190">Covalent protein-DNA linkage</keyword>
<protein>
    <recommendedName>
        <fullName evidence="4">Replication-associated protein</fullName>
    </recommendedName>
</protein>
<dbReference type="EMBL" id="PP410082">
    <property type="protein sequence ID" value="WZK92895.1"/>
    <property type="molecule type" value="Genomic_DNA"/>
</dbReference>
<dbReference type="Pfam" id="PF08283">
    <property type="entry name" value="Gemini_AL1_M"/>
    <property type="match status" value="1"/>
</dbReference>
<comment type="cofactor">
    <cofactor evidence="17">
        <name>Mg(2+)</name>
        <dbReference type="ChEBI" id="CHEBI:18420"/>
    </cofactor>
    <cofactor evidence="17">
        <name>Mn(2+)</name>
        <dbReference type="ChEBI" id="CHEBI:29035"/>
    </cofactor>
    <text evidence="17">Divalent metal cations, possibly Mg(2+) or Mn(2+).</text>
</comment>
<keyword evidence="12" id="KW-0255">Endonuclease</keyword>
<feature type="active site" description="For DNA cleavage activity" evidence="16">
    <location>
        <position position="90"/>
    </location>
</feature>
<dbReference type="PROSITE" id="PS52020">
    <property type="entry name" value="CRESS_DNA_REP"/>
    <property type="match status" value="1"/>
</dbReference>